<dbReference type="Gene3D" id="3.40.50.1010">
    <property type="entry name" value="5'-nuclease"/>
    <property type="match status" value="1"/>
</dbReference>
<accession>A0AAU7MKH8</accession>
<gene>
    <name evidence="2" type="ORF">ABNF92_14925</name>
</gene>
<dbReference type="PANTHER" id="PTHR35458:SF8">
    <property type="entry name" value="SLR0650 PROTEIN"/>
    <property type="match status" value="1"/>
</dbReference>
<dbReference type="GO" id="GO:0004540">
    <property type="term" value="F:RNA nuclease activity"/>
    <property type="evidence" value="ECO:0007669"/>
    <property type="project" value="InterPro"/>
</dbReference>
<evidence type="ECO:0000259" key="1">
    <source>
        <dbReference type="Pfam" id="PF01936"/>
    </source>
</evidence>
<protein>
    <submittedName>
        <fullName evidence="2">NYN domain-containing protein</fullName>
    </submittedName>
</protein>
<proteinExistence type="predicted"/>
<feature type="domain" description="NYN" evidence="1">
    <location>
        <begin position="58"/>
        <end position="183"/>
    </location>
</feature>
<dbReference type="AlphaFoldDB" id="A0AAU7MKH8"/>
<dbReference type="InterPro" id="IPR047140">
    <property type="entry name" value="LabA"/>
</dbReference>
<dbReference type="KEGG" id="mamm:ABNF92_14925"/>
<name>A0AAU7MKH8_9GAMM</name>
<reference evidence="2" key="1">
    <citation type="submission" date="2024-05" db="EMBL/GenBank/DDBJ databases">
        <title>Draft Genome Sequences of Flagellimonas sp. MMG031 and Marinobacter sp. MMG032 Isolated from the dinoflagellate Symbiodinium pilosum.</title>
        <authorList>
            <person name="Shikuma N.J."/>
            <person name="Farrell M.V."/>
        </authorList>
    </citation>
    <scope>NUCLEOTIDE SEQUENCE</scope>
    <source>
        <strain evidence="2">MMG032</strain>
    </source>
</reference>
<dbReference type="RefSeq" id="WP_349342587.1">
    <property type="nucleotide sequence ID" value="NZ_CP157802.1"/>
</dbReference>
<organism evidence="2">
    <name type="scientific">Marinobacter sp. MMG032</name>
    <dbReference type="NCBI Taxonomy" id="3158548"/>
    <lineage>
        <taxon>Bacteria</taxon>
        <taxon>Pseudomonadati</taxon>
        <taxon>Pseudomonadota</taxon>
        <taxon>Gammaproteobacteria</taxon>
        <taxon>Pseudomonadales</taxon>
        <taxon>Marinobacteraceae</taxon>
        <taxon>Marinobacter</taxon>
    </lineage>
</organism>
<dbReference type="PANTHER" id="PTHR35458">
    <property type="entry name" value="SLR0755 PROTEIN"/>
    <property type="match status" value="1"/>
</dbReference>
<sequence>MTHHVIGFVDGENLVARYQAMVSEGKVPRSQVKHMKDVLIWHPKVTTQALCDFTRLSYYQTVVGDDVKLNNIREKISNIEYQFHPSPEGEDDSEFCGSLFPKVYKKETKKAKTKSVDINLTVDALRHARQEKFDVIFIFSGDGDYIPLIEEISRQGKQVWVAAFSSGLNHALKYSADEFFDLDEIFFEVDGTKS</sequence>
<evidence type="ECO:0000313" key="2">
    <source>
        <dbReference type="EMBL" id="XBQ18734.1"/>
    </source>
</evidence>
<dbReference type="InterPro" id="IPR021139">
    <property type="entry name" value="NYN"/>
</dbReference>
<dbReference type="Pfam" id="PF01936">
    <property type="entry name" value="NYN"/>
    <property type="match status" value="1"/>
</dbReference>
<dbReference type="EMBL" id="CP157802">
    <property type="protein sequence ID" value="XBQ18734.1"/>
    <property type="molecule type" value="Genomic_DNA"/>
</dbReference>